<dbReference type="Proteomes" id="UP001602058">
    <property type="component" value="Unassembled WGS sequence"/>
</dbReference>
<accession>A0ABW6UUY9</accession>
<reference evidence="1 2" key="1">
    <citation type="submission" date="2024-10" db="EMBL/GenBank/DDBJ databases">
        <title>The Natural Products Discovery Center: Release of the First 8490 Sequenced Strains for Exploring Actinobacteria Biosynthetic Diversity.</title>
        <authorList>
            <person name="Kalkreuter E."/>
            <person name="Kautsar S.A."/>
            <person name="Yang D."/>
            <person name="Bader C.D."/>
            <person name="Teijaro C.N."/>
            <person name="Fluegel L."/>
            <person name="Davis C.M."/>
            <person name="Simpson J.R."/>
            <person name="Lauterbach L."/>
            <person name="Steele A.D."/>
            <person name="Gui C."/>
            <person name="Meng S."/>
            <person name="Li G."/>
            <person name="Viehrig K."/>
            <person name="Ye F."/>
            <person name="Su P."/>
            <person name="Kiefer A.F."/>
            <person name="Nichols A."/>
            <person name="Cepeda A.J."/>
            <person name="Yan W."/>
            <person name="Fan B."/>
            <person name="Jiang Y."/>
            <person name="Adhikari A."/>
            <person name="Zheng C.-J."/>
            <person name="Schuster L."/>
            <person name="Cowan T.M."/>
            <person name="Smanski M.J."/>
            <person name="Chevrette M.G."/>
            <person name="De Carvalho L.P.S."/>
            <person name="Shen B."/>
        </authorList>
    </citation>
    <scope>NUCLEOTIDE SEQUENCE [LARGE SCALE GENOMIC DNA]</scope>
    <source>
        <strain evidence="1 2">NPDC001390</strain>
    </source>
</reference>
<evidence type="ECO:0000313" key="2">
    <source>
        <dbReference type="Proteomes" id="UP001602058"/>
    </source>
</evidence>
<protein>
    <submittedName>
        <fullName evidence="1">Uncharacterized protein</fullName>
    </submittedName>
</protein>
<dbReference type="RefSeq" id="WP_351086278.1">
    <property type="nucleotide sequence ID" value="NZ_JBEOZG010000037.1"/>
</dbReference>
<name>A0ABW6UUY9_9ACTN</name>
<comment type="caution">
    <text evidence="1">The sequence shown here is derived from an EMBL/GenBank/DDBJ whole genome shotgun (WGS) entry which is preliminary data.</text>
</comment>
<sequence length="102" mass="11764">MARQVQHQRKRYLEAQALRWERTVFGRYETRLFGVTYELEKRVKNLKDETPDTGWYLYSKNVAGGFFGEFMAATLMAAIDEASEAVYAADLRAEGYEPKADA</sequence>
<keyword evidence="2" id="KW-1185">Reference proteome</keyword>
<gene>
    <name evidence="1" type="ORF">ACFY1D_36905</name>
</gene>
<evidence type="ECO:0000313" key="1">
    <source>
        <dbReference type="EMBL" id="MFF4526952.1"/>
    </source>
</evidence>
<dbReference type="EMBL" id="JBIAWJ010000031">
    <property type="protein sequence ID" value="MFF4526952.1"/>
    <property type="molecule type" value="Genomic_DNA"/>
</dbReference>
<organism evidence="1 2">
    <name type="scientific">Streptomyces bluensis</name>
    <dbReference type="NCBI Taxonomy" id="33897"/>
    <lineage>
        <taxon>Bacteria</taxon>
        <taxon>Bacillati</taxon>
        <taxon>Actinomycetota</taxon>
        <taxon>Actinomycetes</taxon>
        <taxon>Kitasatosporales</taxon>
        <taxon>Streptomycetaceae</taxon>
        <taxon>Streptomyces</taxon>
    </lineage>
</organism>
<proteinExistence type="predicted"/>